<dbReference type="GO" id="GO:0000136">
    <property type="term" value="C:mannan polymerase complex"/>
    <property type="evidence" value="ECO:0007669"/>
    <property type="project" value="TreeGrafter"/>
</dbReference>
<proteinExistence type="predicted"/>
<dbReference type="AlphaFoldDB" id="A0AAF0XZR7"/>
<dbReference type="Proteomes" id="UP000827549">
    <property type="component" value="Chromosome 1"/>
</dbReference>
<reference evidence="1" key="1">
    <citation type="submission" date="2023-10" db="EMBL/GenBank/DDBJ databases">
        <authorList>
            <person name="Noh H."/>
        </authorList>
    </citation>
    <scope>NUCLEOTIDE SEQUENCE</scope>
    <source>
        <strain evidence="1">DUCC4014</strain>
    </source>
</reference>
<dbReference type="GeneID" id="87803848"/>
<evidence type="ECO:0000313" key="1">
    <source>
        <dbReference type="EMBL" id="WOO76987.1"/>
    </source>
</evidence>
<name>A0AAF0XZR7_9TREE</name>
<dbReference type="PANTHER" id="PTHR31834:SF1">
    <property type="entry name" value="INITIATION-SPECIFIC ALPHA-1,6-MANNOSYLTRANSFERASE"/>
    <property type="match status" value="1"/>
</dbReference>
<dbReference type="PANTHER" id="PTHR31834">
    <property type="entry name" value="INITIATION-SPECIFIC ALPHA-1,6-MANNOSYLTRANSFERASE"/>
    <property type="match status" value="1"/>
</dbReference>
<dbReference type="GO" id="GO:0000009">
    <property type="term" value="F:alpha-1,6-mannosyltransferase activity"/>
    <property type="evidence" value="ECO:0007669"/>
    <property type="project" value="InterPro"/>
</dbReference>
<gene>
    <name evidence="1" type="ORF">LOC62_01G000590</name>
</gene>
<organism evidence="1 2">
    <name type="scientific">Vanrija pseudolonga</name>
    <dbReference type="NCBI Taxonomy" id="143232"/>
    <lineage>
        <taxon>Eukaryota</taxon>
        <taxon>Fungi</taxon>
        <taxon>Dikarya</taxon>
        <taxon>Basidiomycota</taxon>
        <taxon>Agaricomycotina</taxon>
        <taxon>Tremellomycetes</taxon>
        <taxon>Trichosporonales</taxon>
        <taxon>Trichosporonaceae</taxon>
        <taxon>Vanrija</taxon>
    </lineage>
</organism>
<accession>A0AAF0XZR7</accession>
<dbReference type="InterPro" id="IPR039367">
    <property type="entry name" value="Och1-like"/>
</dbReference>
<evidence type="ECO:0000313" key="2">
    <source>
        <dbReference type="Proteomes" id="UP000827549"/>
    </source>
</evidence>
<dbReference type="GO" id="GO:0006487">
    <property type="term" value="P:protein N-linked glycosylation"/>
    <property type="evidence" value="ECO:0007669"/>
    <property type="project" value="TreeGrafter"/>
</dbReference>
<dbReference type="RefSeq" id="XP_062623019.1">
    <property type="nucleotide sequence ID" value="XM_062767035.1"/>
</dbReference>
<protein>
    <submittedName>
        <fullName evidence="1">Uncharacterized protein</fullName>
    </submittedName>
</protein>
<dbReference type="EMBL" id="CP086714">
    <property type="protein sequence ID" value="WOO76987.1"/>
    <property type="molecule type" value="Genomic_DNA"/>
</dbReference>
<keyword evidence="2" id="KW-1185">Reference proteome</keyword>
<sequence>MPPARYLLRLLRPSTPARVLGLFLVLLFLVAPWRWSRPKLSLDEHALAQLVDSPREDIVRLYDESRISEFERRSYDPETVAYAFGVPPFLPDGKTQSLDPGLDQYTTRLLNFVASHLTQADGRRQIEDELNRVLDTREPKTASFPRNLYSTDHLGEEGVPELYRLWFALLPVALPPVLTQLLPNEEWAYPARKGAQWKDSVADDGQIEVAVPQWTGSSIADGPWGKLWSKLAEGEGASDVYRYLAILVNGGLFADSETAPVSHPYVWGLGAKSILHPDLEAISAILKLQESKAKEDQGYHGRVWERSYDAADSFDGLLDKEAAVAKIIADIEGRGSSWRSWLPAYPGEHRRVARAAIPQPQEVIAPDAATSILSPDINIVVAIEFDNSIAFDWTHVLQWSMARFSKSWGRPASGRALQFNPRILAAKPHHPILVDTLATVVELLEDTSIEKKKPIDITGAGPYTDAVLRYLLVRYGVTPDQLQGLRGSVRVGDVLILQEQAYNAPESAMRALLSHVQQFWPMLPGSGVAKAVKGYSLWYWGTGYESFWSGGTQVVYYDQFHTGRKIAPPLDVDPMVV</sequence>